<reference evidence="1 2" key="1">
    <citation type="journal article" date="2011" name="BMC Genomics">
        <title>Genome sequencing reveals diversification of virulence factor content and possible host adaptation in distinct subpopulations of Salmonella enterica.</title>
        <authorList>
            <person name="den Bakker H.C."/>
            <person name="Moreno Switt A.I."/>
            <person name="Govoni G."/>
            <person name="Cummings C.A."/>
            <person name="Ranieri M.L."/>
            <person name="Degoricija L."/>
            <person name="Hoelzer K."/>
            <person name="Rodriguez-Rivera L.D."/>
            <person name="Brown S."/>
            <person name="Bolchacova E."/>
            <person name="Furtado M.R."/>
            <person name="Wiedmann M."/>
        </authorList>
    </citation>
    <scope>NUCLEOTIDE SEQUENCE [LARGE SCALE GENOMIC DNA]</scope>
    <source>
        <strain evidence="1 2">R8-3668</strain>
    </source>
</reference>
<feature type="non-terminal residue" evidence="1">
    <location>
        <position position="1"/>
    </location>
</feature>
<proteinExistence type="predicted"/>
<comment type="caution">
    <text evidence="1">The sequence shown here is derived from an EMBL/GenBank/DDBJ whole genome shotgun (WGS) entry which is preliminary data.</text>
</comment>
<sequence>MFNAFLITRAVTERGEQVESPRALFAIAKRSADPV</sequence>
<evidence type="ECO:0000313" key="2">
    <source>
        <dbReference type="Proteomes" id="UP000003532"/>
    </source>
</evidence>
<protein>
    <submittedName>
        <fullName evidence="1">Uncharacterized protein</fullName>
    </submittedName>
</protein>
<name>G5NIA0_SALET</name>
<dbReference type="Proteomes" id="UP000003532">
    <property type="component" value="Unassembled WGS sequence"/>
</dbReference>
<organism evidence="1 2">
    <name type="scientific">Salmonella enterica subsp. enterica serovar Inverness str. R8-3668</name>
    <dbReference type="NCBI Taxonomy" id="913075"/>
    <lineage>
        <taxon>Bacteria</taxon>
        <taxon>Pseudomonadati</taxon>
        <taxon>Pseudomonadota</taxon>
        <taxon>Gammaproteobacteria</taxon>
        <taxon>Enterobacterales</taxon>
        <taxon>Enterobacteriaceae</taxon>
        <taxon>Salmonella</taxon>
    </lineage>
</organism>
<evidence type="ECO:0000313" key="1">
    <source>
        <dbReference type="EMBL" id="EHC52195.1"/>
    </source>
</evidence>
<dbReference type="AlphaFoldDB" id="G5NIA0"/>
<dbReference type="EMBL" id="AFCO01001535">
    <property type="protein sequence ID" value="EHC52195.1"/>
    <property type="molecule type" value="Genomic_DNA"/>
</dbReference>
<gene>
    <name evidence="1" type="ORF">LTSEINV_4724</name>
</gene>
<accession>G5NIA0</accession>